<evidence type="ECO:0000256" key="2">
    <source>
        <dbReference type="ARBA" id="ARBA00022670"/>
    </source>
</evidence>
<protein>
    <submittedName>
        <fullName evidence="10">S8 family serine peptidase</fullName>
    </submittedName>
</protein>
<dbReference type="Gene3D" id="3.40.50.200">
    <property type="entry name" value="Peptidase S8/S53 domain"/>
    <property type="match status" value="1"/>
</dbReference>
<feature type="compositionally biased region" description="Low complexity" evidence="7">
    <location>
        <begin position="645"/>
        <end position="667"/>
    </location>
</feature>
<dbReference type="InterPro" id="IPR023828">
    <property type="entry name" value="Peptidase_S8_Ser-AS"/>
</dbReference>
<gene>
    <name evidence="10" type="ORF">ACFQWG_03135</name>
</gene>
<dbReference type="SUPFAM" id="SSF52743">
    <property type="entry name" value="Subtilisin-like"/>
    <property type="match status" value="1"/>
</dbReference>
<dbReference type="InterPro" id="IPR036852">
    <property type="entry name" value="Peptidase_S8/S53_dom_sf"/>
</dbReference>
<dbReference type="InterPro" id="IPR015500">
    <property type="entry name" value="Peptidase_S8_subtilisin-rel"/>
</dbReference>
<name>A0ABW2SJB3_9ACTO</name>
<keyword evidence="2 5" id="KW-0645">Protease</keyword>
<dbReference type="PRINTS" id="PR00723">
    <property type="entry name" value="SUBTILISIN"/>
</dbReference>
<accession>A0ABW2SJB3</accession>
<dbReference type="PROSITE" id="PS51892">
    <property type="entry name" value="SUBTILASE"/>
    <property type="match status" value="1"/>
</dbReference>
<dbReference type="InterPro" id="IPR000209">
    <property type="entry name" value="Peptidase_S8/S53_dom"/>
</dbReference>
<dbReference type="PANTHER" id="PTHR43806:SF11">
    <property type="entry name" value="CEREVISIN-RELATED"/>
    <property type="match status" value="1"/>
</dbReference>
<feature type="active site" description="Charge relay system" evidence="5">
    <location>
        <position position="245"/>
    </location>
</feature>
<keyword evidence="11" id="KW-1185">Reference proteome</keyword>
<keyword evidence="8" id="KW-0732">Signal</keyword>
<dbReference type="InterPro" id="IPR023827">
    <property type="entry name" value="Peptidase_S8_Asp-AS"/>
</dbReference>
<feature type="domain" description="Peptidase S8/S53" evidence="9">
    <location>
        <begin position="198"/>
        <end position="489"/>
    </location>
</feature>
<sequence>MAQTRFSGRRAAVAACAWGICAAVALPGVATAAPSTATEGRSLTAPAEAAVSDGQAMNYAVNLVEGASEADLATAVAQAEALGGATLAQYPDLATFFVQSASGTFAGDLGNALAGLGVGFDSIGPTRGAAVTGDELLVSTSQGRQARVLSEATTEGSSQLDRESLADVEGDPLTSDAWGLTAIGALEAQDVDVPLEPVTVGVLDTGIDGNHPDLAGQIDASKSAGCAVNGIADGDWDAWQDNHYHGTHVAGTIAAAHNGQGVDGVAPQVTLAAVQTGNADGFFYPEYVTCAFVWAADHDFDVTNNSYYTDPWEYWVPGDPTQAAGLEAVTRAVAYSEEKGVVNVAAAGNSDNDLDNLATDSGSPNDTGAPIADRDVTGGVDIPAQLPGVVTVSSVALPAGGDPATAALARSGFSNYGEGTIDVAAPGSSILSTIPTWYRTAAYGPGYGVLSGTSMASPHTAGVAALIKAIHPDFTPAQTVDLLTKQAGDAYDRLAAPADGKEYRGAGLVNALAAVTVDQPQPTIGEAEYSTDGGTTWSPLAGATLRGAITVRVSIAGPVTEATLTIGSASRGELASAQAEGDGTFGGSVTVSTGITLPDVTDAEDLSLTVEALGRNNDARADDDVSAEGTFTVAAAPAPQPEPSEPSASPATPTPSASASSAAPVATGGLASTGADLPLGLGVAALIAGAATLALTRRSRSER</sequence>
<dbReference type="InterPro" id="IPR050131">
    <property type="entry name" value="Peptidase_S8_subtilisin-like"/>
</dbReference>
<keyword evidence="3 5" id="KW-0378">Hydrolase</keyword>
<evidence type="ECO:0000256" key="8">
    <source>
        <dbReference type="SAM" id="SignalP"/>
    </source>
</evidence>
<evidence type="ECO:0000256" key="1">
    <source>
        <dbReference type="ARBA" id="ARBA00011073"/>
    </source>
</evidence>
<evidence type="ECO:0000259" key="9">
    <source>
        <dbReference type="Pfam" id="PF00082"/>
    </source>
</evidence>
<keyword evidence="4 5" id="KW-0720">Serine protease</keyword>
<dbReference type="RefSeq" id="WP_380972014.1">
    <property type="nucleotide sequence ID" value="NZ_JBHTEF010000001.1"/>
</dbReference>
<dbReference type="PANTHER" id="PTHR43806">
    <property type="entry name" value="PEPTIDASE S8"/>
    <property type="match status" value="1"/>
</dbReference>
<dbReference type="Proteomes" id="UP001596527">
    <property type="component" value="Unassembled WGS sequence"/>
</dbReference>
<dbReference type="EMBL" id="JBHTEF010000001">
    <property type="protein sequence ID" value="MFC7580216.1"/>
    <property type="molecule type" value="Genomic_DNA"/>
</dbReference>
<proteinExistence type="inferred from homology"/>
<dbReference type="PROSITE" id="PS00136">
    <property type="entry name" value="SUBTILASE_ASP"/>
    <property type="match status" value="1"/>
</dbReference>
<feature type="chain" id="PRO_5045693308" evidence="8">
    <location>
        <begin position="33"/>
        <end position="703"/>
    </location>
</feature>
<dbReference type="InterPro" id="IPR022398">
    <property type="entry name" value="Peptidase_S8_His-AS"/>
</dbReference>
<evidence type="ECO:0000256" key="5">
    <source>
        <dbReference type="PROSITE-ProRule" id="PRU01240"/>
    </source>
</evidence>
<reference evidence="11" key="1">
    <citation type="journal article" date="2019" name="Int. J. Syst. Evol. Microbiol.">
        <title>The Global Catalogue of Microorganisms (GCM) 10K type strain sequencing project: providing services to taxonomists for standard genome sequencing and annotation.</title>
        <authorList>
            <consortium name="The Broad Institute Genomics Platform"/>
            <consortium name="The Broad Institute Genome Sequencing Center for Infectious Disease"/>
            <person name="Wu L."/>
            <person name="Ma J."/>
        </authorList>
    </citation>
    <scope>NUCLEOTIDE SEQUENCE [LARGE SCALE GENOMIC DNA]</scope>
    <source>
        <strain evidence="11">CCUG 56698</strain>
    </source>
</reference>
<dbReference type="PROSITE" id="PS00137">
    <property type="entry name" value="SUBTILASE_HIS"/>
    <property type="match status" value="1"/>
</dbReference>
<comment type="caution">
    <text evidence="10">The sequence shown here is derived from an EMBL/GenBank/DDBJ whole genome shotgun (WGS) entry which is preliminary data.</text>
</comment>
<feature type="active site" description="Charge relay system" evidence="5">
    <location>
        <position position="204"/>
    </location>
</feature>
<feature type="signal peptide" evidence="8">
    <location>
        <begin position="1"/>
        <end position="32"/>
    </location>
</feature>
<evidence type="ECO:0000256" key="3">
    <source>
        <dbReference type="ARBA" id="ARBA00022801"/>
    </source>
</evidence>
<comment type="similarity">
    <text evidence="1 5 6">Belongs to the peptidase S8 family.</text>
</comment>
<organism evidence="10 11">
    <name type="scientific">Schaalia naturae</name>
    <dbReference type="NCBI Taxonomy" id="635203"/>
    <lineage>
        <taxon>Bacteria</taxon>
        <taxon>Bacillati</taxon>
        <taxon>Actinomycetota</taxon>
        <taxon>Actinomycetes</taxon>
        <taxon>Actinomycetales</taxon>
        <taxon>Actinomycetaceae</taxon>
        <taxon>Schaalia</taxon>
    </lineage>
</organism>
<dbReference type="PROSITE" id="PS00138">
    <property type="entry name" value="SUBTILASE_SER"/>
    <property type="match status" value="1"/>
</dbReference>
<feature type="active site" description="Charge relay system" evidence="5">
    <location>
        <position position="454"/>
    </location>
</feature>
<evidence type="ECO:0000313" key="11">
    <source>
        <dbReference type="Proteomes" id="UP001596527"/>
    </source>
</evidence>
<evidence type="ECO:0000256" key="7">
    <source>
        <dbReference type="SAM" id="MobiDB-lite"/>
    </source>
</evidence>
<evidence type="ECO:0000313" key="10">
    <source>
        <dbReference type="EMBL" id="MFC7580216.1"/>
    </source>
</evidence>
<evidence type="ECO:0000256" key="6">
    <source>
        <dbReference type="RuleBase" id="RU003355"/>
    </source>
</evidence>
<evidence type="ECO:0000256" key="4">
    <source>
        <dbReference type="ARBA" id="ARBA00022825"/>
    </source>
</evidence>
<dbReference type="Pfam" id="PF00082">
    <property type="entry name" value="Peptidase_S8"/>
    <property type="match status" value="1"/>
</dbReference>
<feature type="region of interest" description="Disordered" evidence="7">
    <location>
        <begin position="636"/>
        <end position="671"/>
    </location>
</feature>